<dbReference type="SUPFAM" id="SSF46689">
    <property type="entry name" value="Homeodomain-like"/>
    <property type="match status" value="1"/>
</dbReference>
<organism evidence="6 7">
    <name type="scientific">Nocardia higoensis</name>
    <dbReference type="NCBI Taxonomy" id="228599"/>
    <lineage>
        <taxon>Bacteria</taxon>
        <taxon>Bacillati</taxon>
        <taxon>Actinomycetota</taxon>
        <taxon>Actinomycetes</taxon>
        <taxon>Mycobacteriales</taxon>
        <taxon>Nocardiaceae</taxon>
        <taxon>Nocardia</taxon>
    </lineage>
</organism>
<dbReference type="InterPro" id="IPR009057">
    <property type="entry name" value="Homeodomain-like_sf"/>
</dbReference>
<dbReference type="PANTHER" id="PTHR30055:SF234">
    <property type="entry name" value="HTH-TYPE TRANSCRIPTIONAL REGULATOR BETI"/>
    <property type="match status" value="1"/>
</dbReference>
<dbReference type="EMBL" id="JADLQN010000001">
    <property type="protein sequence ID" value="MBF6355344.1"/>
    <property type="molecule type" value="Genomic_DNA"/>
</dbReference>
<dbReference type="Pfam" id="PF00440">
    <property type="entry name" value="TetR_N"/>
    <property type="match status" value="1"/>
</dbReference>
<gene>
    <name evidence="6" type="ORF">IU449_12445</name>
</gene>
<evidence type="ECO:0000256" key="1">
    <source>
        <dbReference type="ARBA" id="ARBA00023015"/>
    </source>
</evidence>
<accession>A0ABS0DA54</accession>
<evidence type="ECO:0000259" key="5">
    <source>
        <dbReference type="PROSITE" id="PS50977"/>
    </source>
</evidence>
<evidence type="ECO:0000256" key="2">
    <source>
        <dbReference type="ARBA" id="ARBA00023125"/>
    </source>
</evidence>
<dbReference type="InterPro" id="IPR050109">
    <property type="entry name" value="HTH-type_TetR-like_transc_reg"/>
</dbReference>
<protein>
    <submittedName>
        <fullName evidence="6">TetR/AcrR family transcriptional regulator</fullName>
    </submittedName>
</protein>
<feature type="DNA-binding region" description="H-T-H motif" evidence="4">
    <location>
        <begin position="40"/>
        <end position="59"/>
    </location>
</feature>
<dbReference type="PROSITE" id="PS50977">
    <property type="entry name" value="HTH_TETR_2"/>
    <property type="match status" value="1"/>
</dbReference>
<dbReference type="InterPro" id="IPR001647">
    <property type="entry name" value="HTH_TetR"/>
</dbReference>
<dbReference type="Proteomes" id="UP000707731">
    <property type="component" value="Unassembled WGS sequence"/>
</dbReference>
<evidence type="ECO:0000313" key="6">
    <source>
        <dbReference type="EMBL" id="MBF6355344.1"/>
    </source>
</evidence>
<keyword evidence="2 4" id="KW-0238">DNA-binding</keyword>
<evidence type="ECO:0000256" key="3">
    <source>
        <dbReference type="ARBA" id="ARBA00023163"/>
    </source>
</evidence>
<dbReference type="Gene3D" id="1.10.357.10">
    <property type="entry name" value="Tetracycline Repressor, domain 2"/>
    <property type="match status" value="1"/>
</dbReference>
<sequence>MTSPSRWGGRTVEARRAARRAQLIDAAIDVWVESGWAAVSLRSVCARAGLNDRYFRESFADRSELLAAAWDHVRDETTAILTAAIGDPADALPLDVLHRAVEAVVRGLAEDPRRTQVLFGDHAGSEVLERRRRDLVLVVTDMLATSMEPYLRAGVDFGEFHRMVLMAVGGFVELTGAWQAGVVAIDIPGLIGQTNRLGDILADAYLADRPALISTDGKL</sequence>
<comment type="caution">
    <text evidence="6">The sequence shown here is derived from an EMBL/GenBank/DDBJ whole genome shotgun (WGS) entry which is preliminary data.</text>
</comment>
<feature type="domain" description="HTH tetR-type" evidence="5">
    <location>
        <begin position="17"/>
        <end position="77"/>
    </location>
</feature>
<reference evidence="6 7" key="1">
    <citation type="submission" date="2020-10" db="EMBL/GenBank/DDBJ databases">
        <title>Identification of Nocardia species via Next-generation sequencing and recognition of intraspecies genetic diversity.</title>
        <authorList>
            <person name="Li P."/>
            <person name="Li P."/>
            <person name="Lu B."/>
        </authorList>
    </citation>
    <scope>NUCLEOTIDE SEQUENCE [LARGE SCALE GENOMIC DNA]</scope>
    <source>
        <strain evidence="6 7">BJ06-0143</strain>
    </source>
</reference>
<dbReference type="RefSeq" id="WP_195001944.1">
    <property type="nucleotide sequence ID" value="NZ_JADLQN010000001.1"/>
</dbReference>
<evidence type="ECO:0000313" key="7">
    <source>
        <dbReference type="Proteomes" id="UP000707731"/>
    </source>
</evidence>
<evidence type="ECO:0000256" key="4">
    <source>
        <dbReference type="PROSITE-ProRule" id="PRU00335"/>
    </source>
</evidence>
<keyword evidence="1" id="KW-0805">Transcription regulation</keyword>
<name>A0ABS0DA54_9NOCA</name>
<dbReference type="PANTHER" id="PTHR30055">
    <property type="entry name" value="HTH-TYPE TRANSCRIPTIONAL REGULATOR RUTR"/>
    <property type="match status" value="1"/>
</dbReference>
<keyword evidence="3" id="KW-0804">Transcription</keyword>
<keyword evidence="7" id="KW-1185">Reference proteome</keyword>
<proteinExistence type="predicted"/>